<keyword evidence="2" id="KW-1185">Reference proteome</keyword>
<dbReference type="RefSeq" id="WP_191769409.1">
    <property type="nucleotide sequence ID" value="NZ_JACSRA010000024.1"/>
</dbReference>
<protein>
    <submittedName>
        <fullName evidence="1">Ferritin-like domain-containing protein</fullName>
    </submittedName>
</protein>
<proteinExistence type="predicted"/>
<name>A0ABR8PWA2_9CLOT</name>
<gene>
    <name evidence="1" type="ORF">H9661_13910</name>
</gene>
<evidence type="ECO:0000313" key="2">
    <source>
        <dbReference type="Proteomes" id="UP000627781"/>
    </source>
</evidence>
<accession>A0ABR8PWA2</accession>
<organism evidence="1 2">
    <name type="scientific">Clostridium cibarium</name>
    <dbReference type="NCBI Taxonomy" id="2762247"/>
    <lineage>
        <taxon>Bacteria</taxon>
        <taxon>Bacillati</taxon>
        <taxon>Bacillota</taxon>
        <taxon>Clostridia</taxon>
        <taxon>Eubacteriales</taxon>
        <taxon>Clostridiaceae</taxon>
        <taxon>Clostridium</taxon>
    </lineage>
</organism>
<reference evidence="1 2" key="1">
    <citation type="submission" date="2020-08" db="EMBL/GenBank/DDBJ databases">
        <title>A Genomic Blueprint of the Chicken Gut Microbiome.</title>
        <authorList>
            <person name="Gilroy R."/>
            <person name="Ravi A."/>
            <person name="Getino M."/>
            <person name="Pursley I."/>
            <person name="Horton D.L."/>
            <person name="Alikhan N.-F."/>
            <person name="Baker D."/>
            <person name="Gharbi K."/>
            <person name="Hall N."/>
            <person name="Watson M."/>
            <person name="Adriaenssens E.M."/>
            <person name="Foster-Nyarko E."/>
            <person name="Jarju S."/>
            <person name="Secka A."/>
            <person name="Antonio M."/>
            <person name="Oren A."/>
            <person name="Chaudhuri R."/>
            <person name="La Ragione R.M."/>
            <person name="Hildebrand F."/>
            <person name="Pallen M.J."/>
        </authorList>
    </citation>
    <scope>NUCLEOTIDE SEQUENCE [LARGE SCALE GENOMIC DNA]</scope>
    <source>
        <strain evidence="1 2">Sa3CVN1</strain>
    </source>
</reference>
<dbReference type="SUPFAM" id="SSF47240">
    <property type="entry name" value="Ferritin-like"/>
    <property type="match status" value="1"/>
</dbReference>
<dbReference type="Proteomes" id="UP000627781">
    <property type="component" value="Unassembled WGS sequence"/>
</dbReference>
<dbReference type="InterPro" id="IPR009078">
    <property type="entry name" value="Ferritin-like_SF"/>
</dbReference>
<sequence>MEQFENTVSNIDFTNILTSLNESFLNEREDIVYYDYLIEIAPTREEKEIINSIKYNKQLHAQILRKLYRELSGVDISFQATEKLLMPQSYLDGIKAAFPREVKEVEYYKFIKDKFPFGSYRDIISQIIVDKTNNVSKLNYLVTLNSKFNNNYTSPNTFNLNLNSWISYIKPLVSRGLAEISGNITPEALLRKYILSGILIGLGKRPLEALEIVESQDINRKSTHFY</sequence>
<comment type="caution">
    <text evidence="1">The sequence shown here is derived from an EMBL/GenBank/DDBJ whole genome shotgun (WGS) entry which is preliminary data.</text>
</comment>
<evidence type="ECO:0000313" key="1">
    <source>
        <dbReference type="EMBL" id="MBD7912454.1"/>
    </source>
</evidence>
<dbReference type="EMBL" id="JACSRA010000024">
    <property type="protein sequence ID" value="MBD7912454.1"/>
    <property type="molecule type" value="Genomic_DNA"/>
</dbReference>
<dbReference type="CDD" id="cd00657">
    <property type="entry name" value="Ferritin_like"/>
    <property type="match status" value="1"/>
</dbReference>